<reference evidence="3 4" key="1">
    <citation type="journal article" date="2014" name="Appl. Environ. Microbiol.">
        <title>Comparative Genome Analysis of 'Candidatus Methanoplasma termitum' Indicates a New Mode of Energy Metabolism in the Seventh Order of Methanogens.</title>
        <authorList>
            <person name="Lang K."/>
            <person name="Schuldes J."/>
            <person name="Klingl A."/>
            <person name="Poehlein A."/>
            <person name="Daniel R."/>
            <person name="Brune A."/>
        </authorList>
    </citation>
    <scope>NUCLEOTIDE SEQUENCE [LARGE SCALE GENOMIC DNA]</scope>
    <source>
        <strain evidence="4">Mpt1</strain>
    </source>
</reference>
<dbReference type="InterPro" id="IPR011335">
    <property type="entry name" value="Restrct_endonuc-II-like"/>
</dbReference>
<proteinExistence type="predicted"/>
<feature type="domain" description="AAA" evidence="1">
    <location>
        <begin position="18"/>
        <end position="152"/>
    </location>
</feature>
<dbReference type="InterPro" id="IPR025420">
    <property type="entry name" value="DUF4143"/>
</dbReference>
<protein>
    <recommendedName>
        <fullName evidence="5">Archaeal ATPase</fullName>
    </recommendedName>
</protein>
<evidence type="ECO:0000313" key="3">
    <source>
        <dbReference type="EMBL" id="AIZ56335.1"/>
    </source>
</evidence>
<feature type="domain" description="DUF4143" evidence="2">
    <location>
        <begin position="222"/>
        <end position="384"/>
    </location>
</feature>
<dbReference type="SUPFAM" id="SSF52540">
    <property type="entry name" value="P-loop containing nucleoside triphosphate hydrolases"/>
    <property type="match status" value="1"/>
</dbReference>
<dbReference type="AlphaFoldDB" id="A0A0A7LAZ5"/>
<keyword evidence="4" id="KW-1185">Reference proteome</keyword>
<dbReference type="InterPro" id="IPR027417">
    <property type="entry name" value="P-loop_NTPase"/>
</dbReference>
<organism evidence="3 4">
    <name type="scientific">Candidatus Methanoplasma termitum</name>
    <dbReference type="NCBI Taxonomy" id="1577791"/>
    <lineage>
        <taxon>Archaea</taxon>
        <taxon>Methanobacteriati</taxon>
        <taxon>Thermoplasmatota</taxon>
        <taxon>Thermoplasmata</taxon>
        <taxon>Methanomassiliicoccales</taxon>
        <taxon>Methanomassiliicoccaceae</taxon>
        <taxon>Candidatus Methanoplasma</taxon>
    </lineage>
</organism>
<dbReference type="Pfam" id="PF13635">
    <property type="entry name" value="DUF4143"/>
    <property type="match status" value="1"/>
</dbReference>
<dbReference type="SUPFAM" id="SSF52980">
    <property type="entry name" value="Restriction endonuclease-like"/>
    <property type="match status" value="1"/>
</dbReference>
<gene>
    <name evidence="3" type="ORF">Mpt1_c04420</name>
</gene>
<dbReference type="Proteomes" id="UP000030787">
    <property type="component" value="Chromosome"/>
</dbReference>
<dbReference type="PANTHER" id="PTHR33295:SF7">
    <property type="entry name" value="ATPASE"/>
    <property type="match status" value="1"/>
</dbReference>
<evidence type="ECO:0000259" key="1">
    <source>
        <dbReference type="Pfam" id="PF13173"/>
    </source>
</evidence>
<dbReference type="RefSeq" id="WP_048111694.1">
    <property type="nucleotide sequence ID" value="NZ_CP010070.1"/>
</dbReference>
<dbReference type="EMBL" id="CP010070">
    <property type="protein sequence ID" value="AIZ56335.1"/>
    <property type="molecule type" value="Genomic_DNA"/>
</dbReference>
<dbReference type="HOGENOM" id="CLU_047370_0_0_2"/>
<dbReference type="CDD" id="cd00009">
    <property type="entry name" value="AAA"/>
    <property type="match status" value="1"/>
</dbReference>
<dbReference type="PANTHER" id="PTHR33295">
    <property type="entry name" value="ATPASE"/>
    <property type="match status" value="1"/>
</dbReference>
<evidence type="ECO:0008006" key="5">
    <source>
        <dbReference type="Google" id="ProtNLM"/>
    </source>
</evidence>
<dbReference type="OrthoDB" id="371918at2157"/>
<dbReference type="GeneID" id="24818113"/>
<evidence type="ECO:0000313" key="4">
    <source>
        <dbReference type="Proteomes" id="UP000030787"/>
    </source>
</evidence>
<dbReference type="Pfam" id="PF13173">
    <property type="entry name" value="AAA_14"/>
    <property type="match status" value="1"/>
</dbReference>
<name>A0A0A7LAZ5_9ARCH</name>
<evidence type="ECO:0000259" key="2">
    <source>
        <dbReference type="Pfam" id="PF13635"/>
    </source>
</evidence>
<sequence length="439" mass="50279">MQREIYSKLLEWKNRKDRKPLLLEGVRQCGKTYILNKFGKENYEDVAYFTFYNNPRLNDIFSMDLDPKRIIDQLGLFRMKKIEPDKTLVIFDEIQLCNQAIASLKPFYENAPEYHIACAGSLLGVLTSQPYSFPVGKVNRLQMRPMNFREFLLANAEDMLVEHIDKSDPTVPLPLPIADKLNTYLDYFYLVGGMPEAVASWINNKDIRMVETILEDIIKGYEKDFSKHASESLTKLTLIWRSIPGQLAKDNNKFVFGHVKTGARSKDLEDALEWLINAGLVYKVIKVVQPAVPMSMFADNANFKVYLADIGILRKMAGVPPDFIFSKDKEYSQYRGAVAENYVLNELVASNGDVPYYWRSEGVAEVDFVAQINGIVVPIEVKAGSNKSKSLLEFIKRYDPKIAVTISVKSGKTDNVIYIPLYVIWKLRDHILKTVKRKE</sequence>
<dbReference type="Gene3D" id="3.40.50.300">
    <property type="entry name" value="P-loop containing nucleotide triphosphate hydrolases"/>
    <property type="match status" value="1"/>
</dbReference>
<accession>A0A0A7LAZ5</accession>
<dbReference type="KEGG" id="mear:Mpt1_c04420"/>
<dbReference type="STRING" id="1577791.Mpt1_c04420"/>
<dbReference type="InterPro" id="IPR041682">
    <property type="entry name" value="AAA_14"/>
</dbReference>